<dbReference type="SUPFAM" id="SSF57667">
    <property type="entry name" value="beta-beta-alpha zinc fingers"/>
    <property type="match status" value="1"/>
</dbReference>
<dbReference type="Gene3D" id="3.40.50.300">
    <property type="entry name" value="P-loop containing nucleotide triphosphate hydrolases"/>
    <property type="match status" value="1"/>
</dbReference>
<evidence type="ECO:0000256" key="5">
    <source>
        <dbReference type="PROSITE-ProRule" id="PRU00042"/>
    </source>
</evidence>
<dbReference type="SUPFAM" id="SSF52540">
    <property type="entry name" value="P-loop containing nucleoside triphosphate hydrolases"/>
    <property type="match status" value="1"/>
</dbReference>
<dbReference type="InterPro" id="IPR013087">
    <property type="entry name" value="Znf_C2H2_type"/>
</dbReference>
<feature type="compositionally biased region" description="Polar residues" evidence="6">
    <location>
        <begin position="1"/>
        <end position="17"/>
    </location>
</feature>
<accession>A0A6G1IPM8</accession>
<dbReference type="SMART" id="SM00355">
    <property type="entry name" value="ZnF_C2H2"/>
    <property type="match status" value="4"/>
</dbReference>
<feature type="domain" description="C2H2-type" evidence="7">
    <location>
        <begin position="942"/>
        <end position="967"/>
    </location>
</feature>
<gene>
    <name evidence="8" type="ORF">K458DRAFT_490133</name>
</gene>
<dbReference type="InterPro" id="IPR056884">
    <property type="entry name" value="NPHP3-like_N"/>
</dbReference>
<evidence type="ECO:0000313" key="8">
    <source>
        <dbReference type="EMBL" id="KAF2680197.1"/>
    </source>
</evidence>
<dbReference type="PANTHER" id="PTHR10039">
    <property type="entry name" value="AMELOGENIN"/>
    <property type="match status" value="1"/>
</dbReference>
<dbReference type="Pfam" id="PF24883">
    <property type="entry name" value="NPHP3_N"/>
    <property type="match status" value="1"/>
</dbReference>
<dbReference type="FunFam" id="3.30.160.60:FF:000202">
    <property type="entry name" value="Zinc finger protein 574"/>
    <property type="match status" value="1"/>
</dbReference>
<sequence length="967" mass="111956">MDYNSSVSDLPSSQASRVSTGLTGTLSSQSTLVGAPTQSGDAFRQAVIKFKSRLSGERLTEFKSTTYELLVHEIMRIQHEQESKKNMMNFSRIQSCLEAMHQFGKTIEVFLNVSDAVAFVWGPIKFLLLTASNFTDSFDVLLDAYEQIGEQLPLLQEYEDLFHHSPHMIQALVLMYIDILEFHQNAIRFFSGKLWRRFFRSMWKDFGTKFSGILKSLSRHRSLVESRASLAQYRLYREDIANMRSGLDRLITEEQNKKMKAVREWLAVGSQSQEDHDACCQIRKEFPSTGRWILKHEFVKDWMAVDNPPTPIVWLTGIPGAGKTILASTIIEECKQQDSFITGYFYCHYEGQGTNTAVGVLRGLIDQLLAQYPQLLPPCHTKHSTSGEPSLRSLSLAKQLFENFCSTVSKLFIIVDGLDECEHYERKQLIDTFLEVVTTCEADEPGKLRVLFVSQDYADIRKGIEKLVPRIVALSTDNILNERDIQTFVRSRVDSIAKKYAPFTDDTAEYLRNLTMARANGMFLYAKLVMDNLCHQPTREDLLDAIRHENFPHGLKEAYERIVSRIRRDHIEEWPTAAKLLGWMVCAKRQLNWREIQVALSLDLDNQCVEYDDRRLRKHIYEICGSLVQVHGDSVFLVHSTAKYYVANCTEDIHQPSVECELAALCLQYLTFDCFLPDDKIEKHALREKMLEGQFAFQDYAVAKWFHHVNAFVNCGKDLHDSPHAYERLLELSRAVDEFLARYCDENFHDSIVNECKENCKDFQDQDFYDDLVALTSHIYMFQKKGFEARHKISIKSLKTVLERNRKLLEELPPKLGPSDLDNFRKFYDDERRFKCTQITCNYFSEGFKDAKSRKQHVNHHSRPYRCEVPDCLGAEGFANSKDLEKHTRSFHPEISDLAERFNNVVAKRAKATFTCSICGKSFTRKLIQFDHEKSHRGERDHECPECGKAFTRKNDLTRHRKLHDRK</sequence>
<dbReference type="OrthoDB" id="21416at2759"/>
<dbReference type="Pfam" id="PF22939">
    <property type="entry name" value="WHD_GPIID"/>
    <property type="match status" value="1"/>
</dbReference>
<dbReference type="GO" id="GO:0008270">
    <property type="term" value="F:zinc ion binding"/>
    <property type="evidence" value="ECO:0007669"/>
    <property type="project" value="UniProtKB-KW"/>
</dbReference>
<feature type="domain" description="C2H2-type" evidence="7">
    <location>
        <begin position="914"/>
        <end position="941"/>
    </location>
</feature>
<protein>
    <submittedName>
        <fullName evidence="8">C2H2 domain-containing protein</fullName>
    </submittedName>
</protein>
<dbReference type="Pfam" id="PF00096">
    <property type="entry name" value="zf-C2H2"/>
    <property type="match status" value="1"/>
</dbReference>
<dbReference type="GO" id="GO:0032502">
    <property type="term" value="P:developmental process"/>
    <property type="evidence" value="ECO:0007669"/>
    <property type="project" value="UniProtKB-ARBA"/>
</dbReference>
<feature type="region of interest" description="Disordered" evidence="6">
    <location>
        <begin position="1"/>
        <end position="20"/>
    </location>
</feature>
<dbReference type="InterPro" id="IPR027417">
    <property type="entry name" value="P-loop_NTPase"/>
</dbReference>
<keyword evidence="4" id="KW-0862">Zinc</keyword>
<dbReference type="PROSITE" id="PS50157">
    <property type="entry name" value="ZINC_FINGER_C2H2_2"/>
    <property type="match status" value="2"/>
</dbReference>
<dbReference type="Proteomes" id="UP000799291">
    <property type="component" value="Unassembled WGS sequence"/>
</dbReference>
<evidence type="ECO:0000256" key="4">
    <source>
        <dbReference type="ARBA" id="ARBA00022833"/>
    </source>
</evidence>
<dbReference type="Gene3D" id="3.30.160.60">
    <property type="entry name" value="Classic Zinc Finger"/>
    <property type="match status" value="1"/>
</dbReference>
<keyword evidence="9" id="KW-1185">Reference proteome</keyword>
<organism evidence="8 9">
    <name type="scientific">Lentithecium fluviatile CBS 122367</name>
    <dbReference type="NCBI Taxonomy" id="1168545"/>
    <lineage>
        <taxon>Eukaryota</taxon>
        <taxon>Fungi</taxon>
        <taxon>Dikarya</taxon>
        <taxon>Ascomycota</taxon>
        <taxon>Pezizomycotina</taxon>
        <taxon>Dothideomycetes</taxon>
        <taxon>Pleosporomycetidae</taxon>
        <taxon>Pleosporales</taxon>
        <taxon>Massarineae</taxon>
        <taxon>Lentitheciaceae</taxon>
        <taxon>Lentithecium</taxon>
    </lineage>
</organism>
<dbReference type="Pfam" id="PF24809">
    <property type="entry name" value="DUF7708"/>
    <property type="match status" value="1"/>
</dbReference>
<keyword evidence="1" id="KW-0479">Metal-binding</keyword>
<proteinExistence type="predicted"/>
<dbReference type="InterPro" id="IPR036236">
    <property type="entry name" value="Znf_C2H2_sf"/>
</dbReference>
<reference evidence="8" key="1">
    <citation type="journal article" date="2020" name="Stud. Mycol.">
        <title>101 Dothideomycetes genomes: a test case for predicting lifestyles and emergence of pathogens.</title>
        <authorList>
            <person name="Haridas S."/>
            <person name="Albert R."/>
            <person name="Binder M."/>
            <person name="Bloem J."/>
            <person name="Labutti K."/>
            <person name="Salamov A."/>
            <person name="Andreopoulos B."/>
            <person name="Baker S."/>
            <person name="Barry K."/>
            <person name="Bills G."/>
            <person name="Bluhm B."/>
            <person name="Cannon C."/>
            <person name="Castanera R."/>
            <person name="Culley D."/>
            <person name="Daum C."/>
            <person name="Ezra D."/>
            <person name="Gonzalez J."/>
            <person name="Henrissat B."/>
            <person name="Kuo A."/>
            <person name="Liang C."/>
            <person name="Lipzen A."/>
            <person name="Lutzoni F."/>
            <person name="Magnuson J."/>
            <person name="Mondo S."/>
            <person name="Nolan M."/>
            <person name="Ohm R."/>
            <person name="Pangilinan J."/>
            <person name="Park H.-J."/>
            <person name="Ramirez L."/>
            <person name="Alfaro M."/>
            <person name="Sun H."/>
            <person name="Tritt A."/>
            <person name="Yoshinaga Y."/>
            <person name="Zwiers L.-H."/>
            <person name="Turgeon B."/>
            <person name="Goodwin S."/>
            <person name="Spatafora J."/>
            <person name="Crous P."/>
            <person name="Grigoriev I."/>
        </authorList>
    </citation>
    <scope>NUCLEOTIDE SEQUENCE</scope>
    <source>
        <strain evidence="8">CBS 122367</strain>
    </source>
</reference>
<evidence type="ECO:0000256" key="2">
    <source>
        <dbReference type="ARBA" id="ARBA00022737"/>
    </source>
</evidence>
<keyword evidence="2" id="KW-0677">Repeat</keyword>
<dbReference type="EMBL" id="MU005598">
    <property type="protein sequence ID" value="KAF2680197.1"/>
    <property type="molecule type" value="Genomic_DNA"/>
</dbReference>
<evidence type="ECO:0000256" key="1">
    <source>
        <dbReference type="ARBA" id="ARBA00022723"/>
    </source>
</evidence>
<evidence type="ECO:0000313" key="9">
    <source>
        <dbReference type="Proteomes" id="UP000799291"/>
    </source>
</evidence>
<dbReference type="InterPro" id="IPR056125">
    <property type="entry name" value="DUF7708"/>
</dbReference>
<dbReference type="PANTHER" id="PTHR10039:SF14">
    <property type="entry name" value="NACHT DOMAIN-CONTAINING PROTEIN"/>
    <property type="match status" value="1"/>
</dbReference>
<evidence type="ECO:0000259" key="7">
    <source>
        <dbReference type="PROSITE" id="PS50157"/>
    </source>
</evidence>
<dbReference type="InterPro" id="IPR054471">
    <property type="entry name" value="GPIID_WHD"/>
</dbReference>
<dbReference type="AlphaFoldDB" id="A0A6G1IPM8"/>
<keyword evidence="3 5" id="KW-0863">Zinc-finger</keyword>
<evidence type="ECO:0000256" key="6">
    <source>
        <dbReference type="SAM" id="MobiDB-lite"/>
    </source>
</evidence>
<name>A0A6G1IPM8_9PLEO</name>
<evidence type="ECO:0000256" key="3">
    <source>
        <dbReference type="ARBA" id="ARBA00022771"/>
    </source>
</evidence>
<dbReference type="PROSITE" id="PS00028">
    <property type="entry name" value="ZINC_FINGER_C2H2_1"/>
    <property type="match status" value="2"/>
</dbReference>